<evidence type="ECO:0000256" key="23">
    <source>
        <dbReference type="SAM" id="Coils"/>
    </source>
</evidence>
<feature type="coiled-coil region" evidence="23">
    <location>
        <begin position="209"/>
        <end position="237"/>
    </location>
</feature>
<keyword evidence="5" id="KW-1168">Fusion of virus membrane with host membrane</keyword>
<dbReference type="GO" id="GO:0044167">
    <property type="term" value="C:host cell endoplasmic reticulum membrane"/>
    <property type="evidence" value="ECO:0007669"/>
    <property type="project" value="UniProtKB-SubCell"/>
</dbReference>
<evidence type="ECO:0000256" key="1">
    <source>
        <dbReference type="ARBA" id="ARBA00004244"/>
    </source>
</evidence>
<evidence type="ECO:0000256" key="14">
    <source>
        <dbReference type="ARBA" id="ARBA00022870"/>
    </source>
</evidence>
<proteinExistence type="inferred from homology"/>
<evidence type="ECO:0000256" key="7">
    <source>
        <dbReference type="ARBA" id="ARBA00022581"/>
    </source>
</evidence>
<evidence type="ECO:0000256" key="13">
    <source>
        <dbReference type="ARBA" id="ARBA00022844"/>
    </source>
</evidence>
<feature type="transmembrane region" description="Helical" evidence="24">
    <location>
        <begin position="747"/>
        <end position="765"/>
    </location>
</feature>
<evidence type="ECO:0000313" key="30">
    <source>
        <dbReference type="Proteomes" id="UP000502621"/>
    </source>
</evidence>
<evidence type="ECO:0000256" key="15">
    <source>
        <dbReference type="ARBA" id="ARBA00022989"/>
    </source>
</evidence>
<dbReference type="InterPro" id="IPR009878">
    <property type="entry name" value="Phlebovirus_G2_fusion"/>
</dbReference>
<dbReference type="InterPro" id="IPR009879">
    <property type="entry name" value="Phlebovirus_NSM"/>
</dbReference>
<evidence type="ECO:0000256" key="10">
    <source>
        <dbReference type="ARBA" id="ARBA00022729"/>
    </source>
</evidence>
<dbReference type="KEGG" id="vg:65101172"/>
<dbReference type="InterPro" id="IPR010826">
    <property type="entry name" value="Phlebovirus_G1"/>
</dbReference>
<keyword evidence="9 24" id="KW-0812">Transmembrane</keyword>
<keyword evidence="8" id="KW-1162">Viral penetration into host cytoplasm</keyword>
<evidence type="ECO:0000256" key="9">
    <source>
        <dbReference type="ARBA" id="ARBA00022692"/>
    </source>
</evidence>
<dbReference type="GeneID" id="65101172"/>
<dbReference type="Pfam" id="PF07243">
    <property type="entry name" value="Phlebovirus_G1"/>
    <property type="match status" value="1"/>
</dbReference>
<dbReference type="GO" id="GO:0046718">
    <property type="term" value="P:symbiont entry into host cell"/>
    <property type="evidence" value="ECO:0007669"/>
    <property type="project" value="UniProtKB-KW"/>
</dbReference>
<evidence type="ECO:0000256" key="19">
    <source>
        <dbReference type="ARBA" id="ARBA00023184"/>
    </source>
</evidence>
<evidence type="ECO:0000256" key="6">
    <source>
        <dbReference type="ARBA" id="ARBA00022510"/>
    </source>
</evidence>
<feature type="domain" description="Phlebovirus glycoprotein G1" evidence="25">
    <location>
        <begin position="283"/>
        <end position="810"/>
    </location>
</feature>
<comment type="subcellular location">
    <subcellularLocation>
        <location evidence="1">Host Golgi apparatus membrane</location>
        <topology evidence="1">Single-pass type I membrane protein</topology>
    </subcellularLocation>
    <subcellularLocation>
        <location evidence="2">Host endoplasmic reticulum membrane</location>
        <topology evidence="2">Single-pass type I membrane protein</topology>
    </subcellularLocation>
    <subcellularLocation>
        <location evidence="3">Virion membrane</location>
        <topology evidence="3">Single-pass type I membrane protein</topology>
    </subcellularLocation>
</comment>
<dbReference type="GO" id="GO:0016020">
    <property type="term" value="C:membrane"/>
    <property type="evidence" value="ECO:0007669"/>
    <property type="project" value="InterPro"/>
</dbReference>
<dbReference type="Proteomes" id="UP000502621">
    <property type="component" value="Genome"/>
</dbReference>
<feature type="transmembrane region" description="Helical" evidence="24">
    <location>
        <begin position="712"/>
        <end position="735"/>
    </location>
</feature>
<feature type="domain" description="Phlebovirus nonstructural NS-M" evidence="27">
    <location>
        <begin position="8"/>
        <end position="266"/>
    </location>
</feature>
<evidence type="ECO:0000256" key="5">
    <source>
        <dbReference type="ARBA" id="ARBA00022506"/>
    </source>
</evidence>
<dbReference type="GO" id="GO:0055036">
    <property type="term" value="C:virion membrane"/>
    <property type="evidence" value="ECO:0007669"/>
    <property type="project" value="UniProtKB-SubCell"/>
</dbReference>
<keyword evidence="7" id="KW-0945">Host-virus interaction</keyword>
<evidence type="ECO:0000256" key="18">
    <source>
        <dbReference type="ARBA" id="ARBA00023180"/>
    </source>
</evidence>
<protein>
    <recommendedName>
        <fullName evidence="4">Envelopment polyprotein</fullName>
    </recommendedName>
    <alternativeName>
        <fullName evidence="21">M polyprotein</fullName>
    </alternativeName>
</protein>
<evidence type="ECO:0000259" key="25">
    <source>
        <dbReference type="Pfam" id="PF07243"/>
    </source>
</evidence>
<keyword evidence="15 24" id="KW-1133">Transmembrane helix</keyword>
<keyword evidence="11" id="KW-1161">Viral attachment to host cell</keyword>
<dbReference type="Gene3D" id="2.60.40.3770">
    <property type="match status" value="1"/>
</dbReference>
<evidence type="ECO:0000256" key="12">
    <source>
        <dbReference type="ARBA" id="ARBA00022812"/>
    </source>
</evidence>
<name>F2W3T7_9VIRU</name>
<evidence type="ECO:0000256" key="4">
    <source>
        <dbReference type="ARBA" id="ARBA00015294"/>
    </source>
</evidence>
<keyword evidence="18" id="KW-0325">Glycoprotein</keyword>
<sequence>MNLISFILNVVVANAAYTIKNWGLDGSESTCLSNESPLEGLIYYWEQGAKKRGLVNDFKSCKIGSEPLKEMRNKTVMRMIEEVQLSMTNLRFTCSSNMGSHGVYVDFNGLDDTEPGKNIVDCEKFHTVSELGIEVSDGHLWDSRYNESYAAEIRRREMDLEKANSEKKNMEIMMRDDKNEILSLIRENQMLQHKISNLTGVMFNYNNSLDALAREMSAREEENANLLMDMREKMKEKDVIIRKQNDSISLKSVALTALVATTIIPLVSGSSQTAHINMLNSYPHAKNRIGGGLYRYDESEDEDTCKGLDYGLSCLGFDHMLKPHYYPFFNSHVMHLTPLEAFADKIIESENVSCEMGKDKNNKCIEGREFIRGHCPNGINGVYYINDKGKLSHSKCKEEGHEITEDCMFCRKIKKRQSSAKQVMKTSVSLQDAICQKESNRYEGPKIVVKGVCSIGNFVYKRCESSAQSYENVPFVTFEGKGKFYLEKLILSNVELMNNVSFVCYEHKWQDGVEVDNREWKRVNIKDCKAVDNTKQKICAGDNIFCQKYTCSAVNPSARCFMAPGSGPILVNILGSWVKPQCVGYETVLVTREVKSLQPQASIECDSCIYECGPEYIRLTSTGFEITSAVSCSHGSCISTHQAPSTMIDIPYPGMSAAMGGDIGIYVSHTSDSVSLHVKAHCNPRDSCEVHHCTLCVHGLLNYQCHSIASSLFLSTLMSMVIYFLLSLVGKLLYFFKMIPKKLRSPFMWIWLLISHCIHALRSILSKGFSRLNNTIGWREDIDRAPLREVRVGRAIPRFGTTAFLVLILLPLALGCSETLISNSKQVKCVQYGGGVKCSVSATISLKAGVIGGESCFVMKGPMEGQQKTIRIKTIASEMICREGTSFWTSHYTPQCMSSRRCHLVGECQKTRCQSWSDREVSKEFKGVSDNGIMSENKCFEQCGAIGCGCFNINPSCLFVHTQLKSTRNEAIRVFSCVDWVHRLTLEVHGPEGERDILVLGSLGTKFLNWGTVSLSLDAEGITGTNSISFLESSKGGFALYDEAISEIPREGFLGEVRCSSESAAIMAHASCLRAPNLIKYKPMTDVIDCTASLVDPFAAFYKGSLPQVRNGLTYTSSIDKKTVQAFNSGSIKAIITINMEDHEIQFMTSVIRCDATFINVTGCYSCNYGAKVCLKIKSSGNGEFLAREENGLFHMSLSVREGTDDYCQIQHFNKPEINERTRYTCGGEEKLLNIKGILISLGLEDLRNKTGGSSIVVNPSDASWSLSGWVSGLFSWLGGTWMAVLKILGFLLLGFLLLVLIISIIRFSVRSMFLKHKTK</sequence>
<keyword evidence="23" id="KW-0175">Coiled coil</keyword>
<keyword evidence="30" id="KW-1185">Reference proteome</keyword>
<dbReference type="Pfam" id="PF07246">
    <property type="entry name" value="Phlebovirus_NSM"/>
    <property type="match status" value="1"/>
</dbReference>
<comment type="similarity">
    <text evidence="22">Belongs to the phlebovirus envelope glycoprotein family.</text>
</comment>
<keyword evidence="20" id="KW-1160">Virus entry into host cell</keyword>
<keyword evidence="13" id="KW-0946">Virion</keyword>
<evidence type="ECO:0000256" key="22">
    <source>
        <dbReference type="ARBA" id="ARBA00033745"/>
    </source>
</evidence>
<feature type="domain" description="Phlebovirus glycoprotein G2 fusion" evidence="26">
    <location>
        <begin position="816"/>
        <end position="1132"/>
    </location>
</feature>
<keyword evidence="16 24" id="KW-0472">Membrane</keyword>
<keyword evidence="14" id="KW-1043">Host membrane</keyword>
<evidence type="ECO:0000256" key="11">
    <source>
        <dbReference type="ARBA" id="ARBA00022804"/>
    </source>
</evidence>
<evidence type="ECO:0000313" key="29">
    <source>
        <dbReference type="EMBL" id="AEA30053.1"/>
    </source>
</evidence>
<accession>F2W3T7</accession>
<keyword evidence="12" id="KW-1040">Host Golgi apparatus</keyword>
<organism evidence="29 30">
    <name type="scientific">Oriximina virus</name>
    <dbReference type="NCBI Taxonomy" id="655691"/>
    <lineage>
        <taxon>Viruses</taxon>
        <taxon>Riboviria</taxon>
        <taxon>Orthornavirae</taxon>
        <taxon>Negarnaviricota</taxon>
        <taxon>Polyploviricotina</taxon>
        <taxon>Bunyaviricetes</taxon>
        <taxon>Hareavirales</taxon>
        <taxon>Phenuiviridae</taxon>
        <taxon>Phlebovirus</taxon>
        <taxon>Phlebovirus oriximinaense</taxon>
    </lineage>
</organism>
<keyword evidence="6" id="KW-1170">Fusion of virus membrane with host endosomal membrane</keyword>
<keyword evidence="10" id="KW-0732">Signal</keyword>
<dbReference type="Pfam" id="PF07245">
    <property type="entry name" value="Phlebovirus_G2"/>
    <property type="match status" value="1"/>
</dbReference>
<evidence type="ECO:0000259" key="27">
    <source>
        <dbReference type="Pfam" id="PF07246"/>
    </source>
</evidence>
<dbReference type="Pfam" id="PF19019">
    <property type="entry name" value="Phlebo_G2_C"/>
    <property type="match status" value="1"/>
</dbReference>
<dbReference type="InterPro" id="IPR043603">
    <property type="entry name" value="Phlebo_G2_C"/>
</dbReference>
<dbReference type="EMBL" id="HM119435">
    <property type="protein sequence ID" value="AEA30053.1"/>
    <property type="molecule type" value="Genomic_RNA"/>
</dbReference>
<dbReference type="GO" id="GO:0044178">
    <property type="term" value="C:host cell Golgi membrane"/>
    <property type="evidence" value="ECO:0007669"/>
    <property type="project" value="UniProtKB-SubCell"/>
</dbReference>
<keyword evidence="17" id="KW-1015">Disulfide bond</keyword>
<evidence type="ECO:0000256" key="20">
    <source>
        <dbReference type="ARBA" id="ARBA00023296"/>
    </source>
</evidence>
<feature type="coiled-coil region" evidence="23">
    <location>
        <begin position="146"/>
        <end position="180"/>
    </location>
</feature>
<feature type="transmembrane region" description="Helical" evidence="24">
    <location>
        <begin position="1291"/>
        <end position="1310"/>
    </location>
</feature>
<evidence type="ECO:0000259" key="26">
    <source>
        <dbReference type="Pfam" id="PF07245"/>
    </source>
</evidence>
<reference evidence="29 30" key="1">
    <citation type="journal article" date="2011" name="J. Virol.">
        <title>Characterization of the Candiru antigenic complex (Bunyaviridae: Phlebovirus), a highly diverse and reassorting group of viruses affecting humans in tropical America.</title>
        <authorList>
            <person name="Palacios G."/>
            <person name="Tesh R."/>
            <person name="Travassos da Rosa A."/>
            <person name="Savji N."/>
            <person name="Sze W."/>
            <person name="Jain K."/>
            <person name="Serge R."/>
            <person name="Guzman H."/>
            <person name="Guevara C."/>
            <person name="Nunes M.R."/>
            <person name="Nunes-Neto J.P."/>
            <person name="Kochel T."/>
            <person name="Hutchison S."/>
            <person name="Vasconcelos P.F."/>
            <person name="Lipkin W.I."/>
        </authorList>
    </citation>
    <scope>NUCLEOTIDE SEQUENCE [LARGE SCALE GENOMIC DNA]</scope>
</reference>
<evidence type="ECO:0000256" key="21">
    <source>
        <dbReference type="ARBA" id="ARBA00031199"/>
    </source>
</evidence>
<dbReference type="GO" id="GO:0019062">
    <property type="term" value="P:virion attachment to host cell"/>
    <property type="evidence" value="ECO:0007669"/>
    <property type="project" value="UniProtKB-KW"/>
</dbReference>
<dbReference type="RefSeq" id="YP_010086072.1">
    <property type="nucleotide sequence ID" value="NC_055304.1"/>
</dbReference>
<feature type="domain" description="Phlebovirus glycoprotein G2 C-terminal" evidence="28">
    <location>
        <begin position="1153"/>
        <end position="1316"/>
    </location>
</feature>
<dbReference type="Gene3D" id="2.60.98.50">
    <property type="match status" value="3"/>
</dbReference>
<keyword evidence="19" id="KW-1038">Host endoplasmic reticulum</keyword>
<evidence type="ECO:0000259" key="28">
    <source>
        <dbReference type="Pfam" id="PF19019"/>
    </source>
</evidence>
<evidence type="ECO:0000256" key="17">
    <source>
        <dbReference type="ARBA" id="ARBA00023157"/>
    </source>
</evidence>
<evidence type="ECO:0000256" key="2">
    <source>
        <dbReference type="ARBA" id="ARBA00004482"/>
    </source>
</evidence>
<dbReference type="GO" id="GO:0039654">
    <property type="term" value="P:fusion of virus membrane with host endosome membrane"/>
    <property type="evidence" value="ECO:0007669"/>
    <property type="project" value="UniProtKB-KW"/>
</dbReference>
<evidence type="ECO:0000256" key="16">
    <source>
        <dbReference type="ARBA" id="ARBA00023136"/>
    </source>
</evidence>
<evidence type="ECO:0000256" key="8">
    <source>
        <dbReference type="ARBA" id="ARBA00022595"/>
    </source>
</evidence>
<evidence type="ECO:0000256" key="3">
    <source>
        <dbReference type="ARBA" id="ARBA00004563"/>
    </source>
</evidence>
<evidence type="ECO:0000256" key="24">
    <source>
        <dbReference type="SAM" id="Phobius"/>
    </source>
</evidence>